<accession>A0A078FMK3</accession>
<evidence type="ECO:0000313" key="2">
    <source>
        <dbReference type="Proteomes" id="UP000028999"/>
    </source>
</evidence>
<dbReference type="PaxDb" id="3708-A0A078FMK3"/>
<reference evidence="1 2" key="1">
    <citation type="journal article" date="2014" name="Science">
        <title>Plant genetics. Early allopolyploid evolution in the post-Neolithic Brassica napus oilseed genome.</title>
        <authorList>
            <person name="Chalhoub B."/>
            <person name="Denoeud F."/>
            <person name="Liu S."/>
            <person name="Parkin I.A."/>
            <person name="Tang H."/>
            <person name="Wang X."/>
            <person name="Chiquet J."/>
            <person name="Belcram H."/>
            <person name="Tong C."/>
            <person name="Samans B."/>
            <person name="Correa M."/>
            <person name="Da Silva C."/>
            <person name="Just J."/>
            <person name="Falentin C."/>
            <person name="Koh C.S."/>
            <person name="Le Clainche I."/>
            <person name="Bernard M."/>
            <person name="Bento P."/>
            <person name="Noel B."/>
            <person name="Labadie K."/>
            <person name="Alberti A."/>
            <person name="Charles M."/>
            <person name="Arnaud D."/>
            <person name="Guo H."/>
            <person name="Daviaud C."/>
            <person name="Alamery S."/>
            <person name="Jabbari K."/>
            <person name="Zhao M."/>
            <person name="Edger P.P."/>
            <person name="Chelaifa H."/>
            <person name="Tack D."/>
            <person name="Lassalle G."/>
            <person name="Mestiri I."/>
            <person name="Schnel N."/>
            <person name="Le Paslier M.C."/>
            <person name="Fan G."/>
            <person name="Renault V."/>
            <person name="Bayer P.E."/>
            <person name="Golicz A.A."/>
            <person name="Manoli S."/>
            <person name="Lee T.H."/>
            <person name="Thi V.H."/>
            <person name="Chalabi S."/>
            <person name="Hu Q."/>
            <person name="Fan C."/>
            <person name="Tollenaere R."/>
            <person name="Lu Y."/>
            <person name="Battail C."/>
            <person name="Shen J."/>
            <person name="Sidebottom C.H."/>
            <person name="Wang X."/>
            <person name="Canaguier A."/>
            <person name="Chauveau A."/>
            <person name="Berard A."/>
            <person name="Deniot G."/>
            <person name="Guan M."/>
            <person name="Liu Z."/>
            <person name="Sun F."/>
            <person name="Lim Y.P."/>
            <person name="Lyons E."/>
            <person name="Town C.D."/>
            <person name="Bancroft I."/>
            <person name="Wang X."/>
            <person name="Meng J."/>
            <person name="Ma J."/>
            <person name="Pires J.C."/>
            <person name="King G.J."/>
            <person name="Brunel D."/>
            <person name="Delourme R."/>
            <person name="Renard M."/>
            <person name="Aury J.M."/>
            <person name="Adams K.L."/>
            <person name="Batley J."/>
            <person name="Snowdon R.J."/>
            <person name="Tost J."/>
            <person name="Edwards D."/>
            <person name="Zhou Y."/>
            <person name="Hua W."/>
            <person name="Sharpe A.G."/>
            <person name="Paterson A.H."/>
            <person name="Guan C."/>
            <person name="Wincker P."/>
        </authorList>
    </citation>
    <scope>NUCLEOTIDE SEQUENCE [LARGE SCALE GENOMIC DNA]</scope>
    <source>
        <strain evidence="2">cv. Darmor-bzh</strain>
    </source>
</reference>
<organism evidence="1 2">
    <name type="scientific">Brassica napus</name>
    <name type="common">Rape</name>
    <dbReference type="NCBI Taxonomy" id="3708"/>
    <lineage>
        <taxon>Eukaryota</taxon>
        <taxon>Viridiplantae</taxon>
        <taxon>Streptophyta</taxon>
        <taxon>Embryophyta</taxon>
        <taxon>Tracheophyta</taxon>
        <taxon>Spermatophyta</taxon>
        <taxon>Magnoliopsida</taxon>
        <taxon>eudicotyledons</taxon>
        <taxon>Gunneridae</taxon>
        <taxon>Pentapetalae</taxon>
        <taxon>rosids</taxon>
        <taxon>malvids</taxon>
        <taxon>Brassicales</taxon>
        <taxon>Brassicaceae</taxon>
        <taxon>Brassiceae</taxon>
        <taxon>Brassica</taxon>
    </lineage>
</organism>
<gene>
    <name evidence="1" type="primary">BnaA07g08510D</name>
    <name evidence="1" type="ORF">GSBRNA2T00089894001</name>
</gene>
<evidence type="ECO:0000313" key="1">
    <source>
        <dbReference type="EMBL" id="CDY15680.1"/>
    </source>
</evidence>
<proteinExistence type="predicted"/>
<keyword evidence="2" id="KW-1185">Reference proteome</keyword>
<protein>
    <submittedName>
        <fullName evidence="1">BnaA07g08510D protein</fullName>
    </submittedName>
</protein>
<sequence length="23" mass="2394">MTPLMTTWIAGDLWLMAVTGGAG</sequence>
<name>A0A078FMK3_BRANA</name>
<dbReference type="Proteomes" id="UP000028999">
    <property type="component" value="Unassembled WGS sequence"/>
</dbReference>
<dbReference type="Gramene" id="CDY15680">
    <property type="protein sequence ID" value="CDY15680"/>
    <property type="gene ID" value="GSBRNA2T00089894001"/>
</dbReference>
<dbReference type="EMBL" id="LK032056">
    <property type="protein sequence ID" value="CDY15680.1"/>
    <property type="molecule type" value="Genomic_DNA"/>
</dbReference>
<dbReference type="AlphaFoldDB" id="A0A078FMK3"/>